<feature type="compositionally biased region" description="Low complexity" evidence="1">
    <location>
        <begin position="729"/>
        <end position="758"/>
    </location>
</feature>
<dbReference type="Proteomes" id="UP000011083">
    <property type="component" value="Unassembled WGS sequence"/>
</dbReference>
<keyword evidence="3" id="KW-1185">Reference proteome</keyword>
<dbReference type="RefSeq" id="XP_004333540.1">
    <property type="nucleotide sequence ID" value="XM_004333492.1"/>
</dbReference>
<evidence type="ECO:0000256" key="1">
    <source>
        <dbReference type="SAM" id="MobiDB-lite"/>
    </source>
</evidence>
<feature type="compositionally biased region" description="Low complexity" evidence="1">
    <location>
        <begin position="620"/>
        <end position="649"/>
    </location>
</feature>
<feature type="region of interest" description="Disordered" evidence="1">
    <location>
        <begin position="606"/>
        <end position="758"/>
    </location>
</feature>
<sequence>MYGRLWPYAEHPVTREHYCLEPVESPTGGKFPCCSFRREKPIKTSQGYAGHLASHRAHIQGSTNTINGVGVAPVLMVTSNGGSGGGSAAASPSSNGDQALGKKRKRESTLTGSHETVATSTMSTTVSTTSSSSGGGGKVMPQFVASLQPSLPRCDLEAGQLRFILLPQDSEAAAIDVVFKGHRGKLNKRAAKDADGFFVIACPLIHELLPPNDTRTTFEVSVRVEDPATHRRLFQSSLLFTHHHAAQASAAPRAESVLAGGSAPRPSARASANEEEDYDEAEEGEEEEKEEEMMNYGSVDNKEEDGDSEPAGEEETKNEDEKTKTTKKEKRRKIEDKKSGGEEVQQEKKEETAGAEGEAEEASESQTMELEIAEENEDEEENDAEANAKNEGEANGEDQKERRRFEEATPAQKKKEEADDDDKKRATQQSAELRPDVTVKIEKVGETAADEKIGHQQQRELPDLLTQLAEVAAAESHSNVASAAVARPAPSAGPGKANGHGHGHGAVVERPTMAEALHAMPMNTVTSLLPWAHMAAAAAGGHPLPPHFALPDCYALTPAAAAAAAAAIAADPHTAALMLPGLFQSYYGPGGPLPLSALLPPMPHATHLPLPPPTRPLAPTPASMMTSASPSSSAVPTSSTSAMSPSLTAIKAKAPSSPPTTTSGGGPATTTSPRSAVSTTPTTPTMSTATTAAQKPLRGPLAPMAQMMTSIPPPKPAVKPGPPPLAIQPSGSGSTTPPAAAGTAASTSASSAPSPTMASRPLQTLVAAAGRPSGVGAATAGRETCRYYFYTVLPEKGKLIWVVFFSSRRHALDQYELLLHEVASPLSASSASLSSSSSSIERLTSSSGGLSLSSSASALAMAMATELEPDADSPSPSSAFTPQPLPLLCRRRTIVLPAVPDLAWIAEGVDAQTSQRLYQHKVCFQAPDSTFERRIFCATLHQRVERTMTLLGGLSLVSTTSQREHMWPRINQWFVGEVQQRLVHNCRHHPPSRRHFLNGKGSRQGSKQSQKDRFLFDELDKSVELESVPVNSLLPIT</sequence>
<organism evidence="2 3">
    <name type="scientific">Acanthamoeba castellanii (strain ATCC 30010 / Neff)</name>
    <dbReference type="NCBI Taxonomy" id="1257118"/>
    <lineage>
        <taxon>Eukaryota</taxon>
        <taxon>Amoebozoa</taxon>
        <taxon>Discosea</taxon>
        <taxon>Longamoebia</taxon>
        <taxon>Centramoebida</taxon>
        <taxon>Acanthamoebidae</taxon>
        <taxon>Acanthamoeba</taxon>
    </lineage>
</organism>
<feature type="compositionally biased region" description="Low complexity" evidence="1">
    <location>
        <begin position="668"/>
        <end position="693"/>
    </location>
</feature>
<evidence type="ECO:0000313" key="2">
    <source>
        <dbReference type="EMBL" id="ELR11527.1"/>
    </source>
</evidence>
<feature type="compositionally biased region" description="Pro residues" evidence="1">
    <location>
        <begin position="609"/>
        <end position="619"/>
    </location>
</feature>
<feature type="region of interest" description="Disordered" evidence="1">
    <location>
        <begin position="989"/>
        <end position="1010"/>
    </location>
</feature>
<reference evidence="2 3" key="1">
    <citation type="journal article" date="2013" name="Genome Biol.">
        <title>Genome of Acanthamoeba castellanii highlights extensive lateral gene transfer and early evolution of tyrosine kinase signaling.</title>
        <authorList>
            <person name="Clarke M."/>
            <person name="Lohan A.J."/>
            <person name="Liu B."/>
            <person name="Lagkouvardos I."/>
            <person name="Roy S."/>
            <person name="Zafar N."/>
            <person name="Bertelli C."/>
            <person name="Schilde C."/>
            <person name="Kianianmomeni A."/>
            <person name="Burglin T.R."/>
            <person name="Frech C."/>
            <person name="Turcotte B."/>
            <person name="Kopec K.O."/>
            <person name="Synnott J.M."/>
            <person name="Choo C."/>
            <person name="Paponov I."/>
            <person name="Finkler A."/>
            <person name="Soon Heng Tan C."/>
            <person name="Hutchins A.P."/>
            <person name="Weinmeier T."/>
            <person name="Rattei T."/>
            <person name="Chu J.S."/>
            <person name="Gimenez G."/>
            <person name="Irimia M."/>
            <person name="Rigden D.J."/>
            <person name="Fitzpatrick D.A."/>
            <person name="Lorenzo-Morales J."/>
            <person name="Bateman A."/>
            <person name="Chiu C.H."/>
            <person name="Tang P."/>
            <person name="Hegemann P."/>
            <person name="Fromm H."/>
            <person name="Raoult D."/>
            <person name="Greub G."/>
            <person name="Miranda-Saavedra D."/>
            <person name="Chen N."/>
            <person name="Nash P."/>
            <person name="Ginger M.L."/>
            <person name="Horn M."/>
            <person name="Schaap P."/>
            <person name="Caler L."/>
            <person name="Loftus B."/>
        </authorList>
    </citation>
    <scope>NUCLEOTIDE SEQUENCE [LARGE SCALE GENOMIC DNA]</scope>
    <source>
        <strain evidence="2 3">Neff</strain>
    </source>
</reference>
<feature type="region of interest" description="Disordered" evidence="1">
    <location>
        <begin position="251"/>
        <end position="439"/>
    </location>
</feature>
<feature type="compositionally biased region" description="Basic and acidic residues" evidence="1">
    <location>
        <begin position="386"/>
        <end position="425"/>
    </location>
</feature>
<feature type="compositionally biased region" description="Low complexity" evidence="1">
    <location>
        <begin position="116"/>
        <end position="132"/>
    </location>
</feature>
<protein>
    <submittedName>
        <fullName evidence="2">Uncharacterized protein</fullName>
    </submittedName>
</protein>
<dbReference type="EMBL" id="KB008148">
    <property type="protein sequence ID" value="ELR11527.1"/>
    <property type="molecule type" value="Genomic_DNA"/>
</dbReference>
<evidence type="ECO:0000313" key="3">
    <source>
        <dbReference type="Proteomes" id="UP000011083"/>
    </source>
</evidence>
<feature type="compositionally biased region" description="Low complexity" evidence="1">
    <location>
        <begin position="251"/>
        <end position="271"/>
    </location>
</feature>
<dbReference type="AlphaFoldDB" id="L8GEU4"/>
<feature type="compositionally biased region" description="Acidic residues" evidence="1">
    <location>
        <begin position="302"/>
        <end position="318"/>
    </location>
</feature>
<gene>
    <name evidence="2" type="ORF">ACA1_256760</name>
</gene>
<feature type="compositionally biased region" description="Pro residues" evidence="1">
    <location>
        <begin position="711"/>
        <end position="726"/>
    </location>
</feature>
<dbReference type="GeneID" id="14911939"/>
<feature type="compositionally biased region" description="Acidic residues" evidence="1">
    <location>
        <begin position="371"/>
        <end position="384"/>
    </location>
</feature>
<dbReference type="VEuPathDB" id="AmoebaDB:ACA1_256760"/>
<accession>L8GEU4</accession>
<feature type="region of interest" description="Disordered" evidence="1">
    <location>
        <begin position="81"/>
        <end position="135"/>
    </location>
</feature>
<dbReference type="KEGG" id="acan:ACA1_256760"/>
<feature type="compositionally biased region" description="Acidic residues" evidence="1">
    <location>
        <begin position="273"/>
        <end position="293"/>
    </location>
</feature>
<feature type="compositionally biased region" description="Basic and acidic residues" evidence="1">
    <location>
        <begin position="319"/>
        <end position="352"/>
    </location>
</feature>
<name>L8GEU4_ACACF</name>
<proteinExistence type="predicted"/>